<keyword evidence="8 11" id="KW-0472">Membrane</keyword>
<dbReference type="OrthoDB" id="5402602at2759"/>
<dbReference type="Pfam" id="PF00520">
    <property type="entry name" value="Ion_trans"/>
    <property type="match status" value="1"/>
</dbReference>
<keyword evidence="3 11" id="KW-0812">Transmembrane</keyword>
<dbReference type="PANTHER" id="PTHR47143">
    <property type="entry name" value="TRANSIENT RECEPTOR POTENTIAL CATION CHANNEL PROTEIN PAINLESS"/>
    <property type="match status" value="1"/>
</dbReference>
<protein>
    <recommendedName>
        <fullName evidence="12">Ion transport domain-containing protein</fullName>
    </recommendedName>
</protein>
<feature type="domain" description="Ion transport" evidence="12">
    <location>
        <begin position="2"/>
        <end position="122"/>
    </location>
</feature>
<keyword evidence="14" id="KW-1185">Reference proteome</keyword>
<evidence type="ECO:0000256" key="4">
    <source>
        <dbReference type="ARBA" id="ARBA00022737"/>
    </source>
</evidence>
<dbReference type="RefSeq" id="XP_002109737.1">
    <property type="nucleotide sequence ID" value="XM_002109701.1"/>
</dbReference>
<keyword evidence="7" id="KW-0406">Ion transport</keyword>
<evidence type="ECO:0000259" key="12">
    <source>
        <dbReference type="Pfam" id="PF00520"/>
    </source>
</evidence>
<feature type="transmembrane region" description="Helical" evidence="11">
    <location>
        <begin position="20"/>
        <end position="43"/>
    </location>
</feature>
<dbReference type="GeneID" id="6750952"/>
<keyword evidence="6" id="KW-0040">ANK repeat</keyword>
<evidence type="ECO:0000256" key="1">
    <source>
        <dbReference type="ARBA" id="ARBA00004141"/>
    </source>
</evidence>
<gene>
    <name evidence="13" type="ORF">TRIADDRAFT_52913</name>
</gene>
<dbReference type="Proteomes" id="UP000009022">
    <property type="component" value="Unassembled WGS sequence"/>
</dbReference>
<feature type="transmembrane region" description="Helical" evidence="11">
    <location>
        <begin position="86"/>
        <end position="110"/>
    </location>
</feature>
<keyword evidence="9" id="KW-0325">Glycoprotein</keyword>
<keyword evidence="10" id="KW-0407">Ion channel</keyword>
<evidence type="ECO:0000313" key="14">
    <source>
        <dbReference type="Proteomes" id="UP000009022"/>
    </source>
</evidence>
<dbReference type="GO" id="GO:0016020">
    <property type="term" value="C:membrane"/>
    <property type="evidence" value="ECO:0007669"/>
    <property type="project" value="UniProtKB-SubCell"/>
</dbReference>
<dbReference type="CTD" id="6750952"/>
<dbReference type="PANTHER" id="PTHR47143:SF1">
    <property type="entry name" value="ION_TRANS DOMAIN-CONTAINING PROTEIN"/>
    <property type="match status" value="1"/>
</dbReference>
<dbReference type="PhylomeDB" id="B3RMT1"/>
<dbReference type="HOGENOM" id="CLU_1279136_0_0_1"/>
<accession>B3RMT1</accession>
<dbReference type="InterPro" id="IPR005821">
    <property type="entry name" value="Ion_trans_dom"/>
</dbReference>
<keyword evidence="2" id="KW-0813">Transport</keyword>
<dbReference type="InterPro" id="IPR052076">
    <property type="entry name" value="TRP_cation_channel"/>
</dbReference>
<organism evidence="13 14">
    <name type="scientific">Trichoplax adhaerens</name>
    <name type="common">Trichoplax reptans</name>
    <dbReference type="NCBI Taxonomy" id="10228"/>
    <lineage>
        <taxon>Eukaryota</taxon>
        <taxon>Metazoa</taxon>
        <taxon>Placozoa</taxon>
        <taxon>Uniplacotomia</taxon>
        <taxon>Trichoplacea</taxon>
        <taxon>Trichoplacidae</taxon>
        <taxon>Trichoplax</taxon>
    </lineage>
</organism>
<evidence type="ECO:0000256" key="8">
    <source>
        <dbReference type="ARBA" id="ARBA00023136"/>
    </source>
</evidence>
<dbReference type="eggNOG" id="KOG0510">
    <property type="taxonomic scope" value="Eukaryota"/>
</dbReference>
<dbReference type="InParanoid" id="B3RMT1"/>
<name>B3RMT1_TRIAD</name>
<evidence type="ECO:0000256" key="3">
    <source>
        <dbReference type="ARBA" id="ARBA00022692"/>
    </source>
</evidence>
<evidence type="ECO:0000256" key="7">
    <source>
        <dbReference type="ARBA" id="ARBA00023065"/>
    </source>
</evidence>
<dbReference type="STRING" id="10228.B3RMT1"/>
<dbReference type="GO" id="GO:0005216">
    <property type="term" value="F:monoatomic ion channel activity"/>
    <property type="evidence" value="ECO:0007669"/>
    <property type="project" value="InterPro"/>
</dbReference>
<evidence type="ECO:0000256" key="11">
    <source>
        <dbReference type="SAM" id="Phobius"/>
    </source>
</evidence>
<dbReference type="KEGG" id="tad:TRIADDRAFT_52913"/>
<reference evidence="13 14" key="1">
    <citation type="journal article" date="2008" name="Nature">
        <title>The Trichoplax genome and the nature of placozoans.</title>
        <authorList>
            <person name="Srivastava M."/>
            <person name="Begovic E."/>
            <person name="Chapman J."/>
            <person name="Putnam N.H."/>
            <person name="Hellsten U."/>
            <person name="Kawashima T."/>
            <person name="Kuo A."/>
            <person name="Mitros T."/>
            <person name="Salamov A."/>
            <person name="Carpenter M.L."/>
            <person name="Signorovitch A.Y."/>
            <person name="Moreno M.A."/>
            <person name="Kamm K."/>
            <person name="Grimwood J."/>
            <person name="Schmutz J."/>
            <person name="Shapiro H."/>
            <person name="Grigoriev I.V."/>
            <person name="Buss L.W."/>
            <person name="Schierwater B."/>
            <person name="Dellaporta S.L."/>
            <person name="Rokhsar D.S."/>
        </authorList>
    </citation>
    <scope>NUCLEOTIDE SEQUENCE [LARGE SCALE GENOMIC DNA]</scope>
    <source>
        <strain evidence="13 14">Grell-BS-1999</strain>
    </source>
</reference>
<sequence>MPRLPTFGIYVVMLQSVLLTIAKVGFMLGFLIIAFGLSFHIILGHKTYFSSASYSFIKVFDMILGELDYIEVFFDPIYNGKTLAPYNVLALIFYFGFIIVMPIAAMNLMVDLAVGDIHKIERNAVLSCLNIQKFYISKEEKRERGLFTQIQNNLSQDMIEVSQSSAVENDVRELKEIASNHGRRVKMMAHQVNYLLKINSEMREKLNKIFEKDIII</sequence>
<evidence type="ECO:0000256" key="9">
    <source>
        <dbReference type="ARBA" id="ARBA00023180"/>
    </source>
</evidence>
<keyword evidence="5 11" id="KW-1133">Transmembrane helix</keyword>
<comment type="subcellular location">
    <subcellularLocation>
        <location evidence="1">Membrane</location>
        <topology evidence="1">Multi-pass membrane protein</topology>
    </subcellularLocation>
</comment>
<dbReference type="EMBL" id="DS985242">
    <property type="protein sequence ID" value="EDV27903.1"/>
    <property type="molecule type" value="Genomic_DNA"/>
</dbReference>
<keyword evidence="4" id="KW-0677">Repeat</keyword>
<evidence type="ECO:0000256" key="6">
    <source>
        <dbReference type="ARBA" id="ARBA00023043"/>
    </source>
</evidence>
<evidence type="ECO:0000256" key="2">
    <source>
        <dbReference type="ARBA" id="ARBA00022448"/>
    </source>
</evidence>
<evidence type="ECO:0000313" key="13">
    <source>
        <dbReference type="EMBL" id="EDV27903.1"/>
    </source>
</evidence>
<dbReference type="AlphaFoldDB" id="B3RMT1"/>
<proteinExistence type="predicted"/>
<evidence type="ECO:0000256" key="5">
    <source>
        <dbReference type="ARBA" id="ARBA00022989"/>
    </source>
</evidence>
<evidence type="ECO:0000256" key="10">
    <source>
        <dbReference type="ARBA" id="ARBA00023303"/>
    </source>
</evidence>